<organism evidence="18 19">
    <name type="scientific">Pseudomarimonas arenosa</name>
    <dbReference type="NCBI Taxonomy" id="2774145"/>
    <lineage>
        <taxon>Bacteria</taxon>
        <taxon>Pseudomonadati</taxon>
        <taxon>Pseudomonadota</taxon>
        <taxon>Gammaproteobacteria</taxon>
        <taxon>Lysobacterales</taxon>
        <taxon>Lysobacteraceae</taxon>
        <taxon>Pseudomarimonas</taxon>
    </lineage>
</organism>
<evidence type="ECO:0000259" key="16">
    <source>
        <dbReference type="PROSITE" id="PS51784"/>
    </source>
</evidence>
<dbReference type="CDD" id="cd06138">
    <property type="entry name" value="ExoI_N"/>
    <property type="match status" value="1"/>
</dbReference>
<feature type="binding site" evidence="14">
    <location>
        <position position="159"/>
    </location>
    <ligand>
        <name>substrate</name>
    </ligand>
</feature>
<evidence type="ECO:0000256" key="5">
    <source>
        <dbReference type="ARBA" id="ARBA00022723"/>
    </source>
</evidence>
<keyword evidence="19" id="KW-1185">Reference proteome</keyword>
<evidence type="ECO:0000256" key="7">
    <source>
        <dbReference type="ARBA" id="ARBA00022801"/>
    </source>
</evidence>
<evidence type="ECO:0000256" key="4">
    <source>
        <dbReference type="ARBA" id="ARBA00022722"/>
    </source>
</evidence>
<dbReference type="GO" id="GO:0046872">
    <property type="term" value="F:metal ion binding"/>
    <property type="evidence" value="ECO:0007669"/>
    <property type="project" value="UniProtKB-KW"/>
</dbReference>
<dbReference type="SUPFAM" id="SSF53098">
    <property type="entry name" value="Ribonuclease H-like"/>
    <property type="match status" value="1"/>
</dbReference>
<dbReference type="FunFam" id="3.30.420.10:FF:000033">
    <property type="entry name" value="Exodeoxyribonuclease I"/>
    <property type="match status" value="1"/>
</dbReference>
<gene>
    <name evidence="18" type="primary">sbcB</name>
    <name evidence="18" type="ORF">IFO71_11185</name>
</gene>
<dbReference type="PIRSF" id="PIRSF000977">
    <property type="entry name" value="Exodeoxyribonuclease_I"/>
    <property type="match status" value="1"/>
</dbReference>
<keyword evidence="6 13" id="KW-0227">DNA damage</keyword>
<keyword evidence="5 15" id="KW-0479">Metal-binding</keyword>
<dbReference type="InterPro" id="IPR012337">
    <property type="entry name" value="RNaseH-like_sf"/>
</dbReference>
<dbReference type="GO" id="GO:0006281">
    <property type="term" value="P:DNA repair"/>
    <property type="evidence" value="ECO:0007669"/>
    <property type="project" value="UniProtKB-KW"/>
</dbReference>
<keyword evidence="7 13" id="KW-0378">Hydrolase</keyword>
<protein>
    <recommendedName>
        <fullName evidence="3 13">Exodeoxyribonuclease I</fullName>
        <ecNumber evidence="2 13">3.1.11.1</ecNumber>
    </recommendedName>
</protein>
<evidence type="ECO:0000256" key="14">
    <source>
        <dbReference type="PIRSR" id="PIRSR000977-1"/>
    </source>
</evidence>
<feature type="binding site" evidence="15">
    <location>
        <position position="11"/>
    </location>
    <ligand>
        <name>Mg(2+)</name>
        <dbReference type="ChEBI" id="CHEBI:18420"/>
        <label>2</label>
    </ligand>
</feature>
<feature type="binding site" evidence="14">
    <location>
        <position position="11"/>
    </location>
    <ligand>
        <name>substrate</name>
    </ligand>
</feature>
<feature type="domain" description="ExoI C-terminal" evidence="17">
    <location>
        <begin position="355"/>
        <end position="478"/>
    </location>
</feature>
<comment type="subunit">
    <text evidence="12">Monomer. Interacts with ssb (via C-terminus); this interaction stimulates the exonuclease activity by recruiting the enzyme to its substrate.</text>
</comment>
<dbReference type="EMBL" id="JACYTR010000020">
    <property type="protein sequence ID" value="MBD8526301.1"/>
    <property type="molecule type" value="Genomic_DNA"/>
</dbReference>
<evidence type="ECO:0000256" key="11">
    <source>
        <dbReference type="ARBA" id="ARBA00023204"/>
    </source>
</evidence>
<feature type="domain" description="ExoI SH3-like" evidence="16">
    <location>
        <begin position="196"/>
        <end position="352"/>
    </location>
</feature>
<dbReference type="GO" id="GO:0003677">
    <property type="term" value="F:DNA binding"/>
    <property type="evidence" value="ECO:0007669"/>
    <property type="project" value="UniProtKB-KW"/>
</dbReference>
<evidence type="ECO:0000259" key="17">
    <source>
        <dbReference type="PROSITE" id="PS51785"/>
    </source>
</evidence>
<dbReference type="GO" id="GO:0008310">
    <property type="term" value="F:single-stranded DNA 3'-5' DNA exonuclease activity"/>
    <property type="evidence" value="ECO:0007669"/>
    <property type="project" value="UniProtKB-EC"/>
</dbReference>
<dbReference type="InterPro" id="IPR038649">
    <property type="entry name" value="EXOI_SH3_sf"/>
</dbReference>
<dbReference type="InterPro" id="IPR058561">
    <property type="entry name" value="Exonuc_1_C"/>
</dbReference>
<proteinExistence type="predicted"/>
<dbReference type="Pfam" id="PF26016">
    <property type="entry name" value="ExoI_C"/>
    <property type="match status" value="1"/>
</dbReference>
<comment type="caution">
    <text evidence="18">The sequence shown here is derived from an EMBL/GenBank/DDBJ whole genome shotgun (WGS) entry which is preliminary data.</text>
</comment>
<dbReference type="Gene3D" id="3.30.1520.20">
    <property type="entry name" value="Exonuclease ExoI, domain 2"/>
    <property type="match status" value="1"/>
</dbReference>
<evidence type="ECO:0000313" key="19">
    <source>
        <dbReference type="Proteomes" id="UP000613768"/>
    </source>
</evidence>
<evidence type="ECO:0000313" key="18">
    <source>
        <dbReference type="EMBL" id="MBD8526301.1"/>
    </source>
</evidence>
<evidence type="ECO:0000256" key="9">
    <source>
        <dbReference type="ARBA" id="ARBA00022842"/>
    </source>
</evidence>
<keyword evidence="9 15" id="KW-0460">Magnesium</keyword>
<dbReference type="Pfam" id="PF08411">
    <property type="entry name" value="ExoI_SH3"/>
    <property type="match status" value="1"/>
</dbReference>
<keyword evidence="10" id="KW-0238">DNA-binding</keyword>
<keyword evidence="8 13" id="KW-0269">Exonuclease</keyword>
<dbReference type="SMART" id="SM00479">
    <property type="entry name" value="EXOIII"/>
    <property type="match status" value="1"/>
</dbReference>
<dbReference type="PROSITE" id="PS51784">
    <property type="entry name" value="EXOI_SH3"/>
    <property type="match status" value="1"/>
</dbReference>
<evidence type="ECO:0000256" key="3">
    <source>
        <dbReference type="ARBA" id="ARBA00019900"/>
    </source>
</evidence>
<evidence type="ECO:0000256" key="12">
    <source>
        <dbReference type="ARBA" id="ARBA00046792"/>
    </source>
</evidence>
<dbReference type="Proteomes" id="UP000613768">
    <property type="component" value="Unassembled WGS sequence"/>
</dbReference>
<evidence type="ECO:0000256" key="8">
    <source>
        <dbReference type="ARBA" id="ARBA00022839"/>
    </source>
</evidence>
<dbReference type="InterPro" id="IPR023607">
    <property type="entry name" value="Exodeoxyribonuclease_I"/>
</dbReference>
<sequence>MTDSFLWYDLETWGANPRNTQIAQFAGIRTDTDLNPIGDPHIVWVKPWNDLLPSPSACVVTGLDPLTVAERGVREATAVAEIHELLKAAGTCSVGWNTLRFDDEFIRFALYRNFHDPYAREWQYGNSRWDLLDVARLFHALRPDGIEWPAREDGAPSFRLEHLAAANRIAHGHAHEALSDVQATLGLARLMKRAQPKLWNYALKLRDKGFVGDMLRLDPPTPLLHISHRFPAERACAGVVLPVLRHPRNRNQLMTVELHSDPGGWMDLDVDELATRLYARSADLSDQRPRPPLKGIQINRCPALVALNHVRQSEWQRMGIDLDRCLRHAELFTPAVLATLQEKLHTLFERDRFQSDPDVDAALYDALPDRGDDRLRARVHEALPEELAQIQRLFRDSRGEPLMFRYRARNWFDTLNAAERTDWARTVLERWNHVASPGTDSPLQAFQAELAQLRASEQTNDDQQGLLNRVEAWQQQQHAYWRHCAGLPVEQDGA</sequence>
<dbReference type="InterPro" id="IPR034747">
    <property type="entry name" value="EXOI_SH3"/>
</dbReference>
<evidence type="ECO:0000256" key="6">
    <source>
        <dbReference type="ARBA" id="ARBA00022763"/>
    </source>
</evidence>
<feature type="binding site" evidence="15">
    <location>
        <position position="180"/>
    </location>
    <ligand>
        <name>Mg(2+)</name>
        <dbReference type="ChEBI" id="CHEBI:18420"/>
        <label>2</label>
    </ligand>
</feature>
<evidence type="ECO:0000256" key="10">
    <source>
        <dbReference type="ARBA" id="ARBA00023125"/>
    </source>
</evidence>
<keyword evidence="4 13" id="KW-0540">Nuclease</keyword>
<comment type="catalytic activity">
    <reaction evidence="1 13">
        <text>Exonucleolytic cleavage in the 3'- to 5'-direction to yield nucleoside 5'-phosphates.</text>
        <dbReference type="EC" id="3.1.11.1"/>
    </reaction>
</comment>
<dbReference type="Gene3D" id="1.20.1280.70">
    <property type="entry name" value="Exonuclease ExoI, domain 3"/>
    <property type="match status" value="1"/>
</dbReference>
<accession>A0AAW3ZPQ4</accession>
<keyword evidence="11 13" id="KW-0234">DNA repair</keyword>
<dbReference type="InterPro" id="IPR013520">
    <property type="entry name" value="Ribonucl_H"/>
</dbReference>
<reference evidence="18 19" key="1">
    <citation type="submission" date="2020-09" db="EMBL/GenBank/DDBJ databases">
        <title>Pseudoxanthomonas sp. CAU 1598 isolated from sand of Yaerae Beach.</title>
        <authorList>
            <person name="Kim W."/>
        </authorList>
    </citation>
    <scope>NUCLEOTIDE SEQUENCE [LARGE SCALE GENOMIC DNA]</scope>
    <source>
        <strain evidence="18 19">CAU 1598</strain>
    </source>
</reference>
<feature type="binding site" evidence="15">
    <location>
        <position position="9"/>
    </location>
    <ligand>
        <name>Mg(2+)</name>
        <dbReference type="ChEBI" id="CHEBI:18420"/>
        <label>1</label>
    </ligand>
</feature>
<dbReference type="Gene3D" id="3.30.420.10">
    <property type="entry name" value="Ribonuclease H-like superfamily/Ribonuclease H"/>
    <property type="match status" value="1"/>
</dbReference>
<evidence type="ECO:0000256" key="1">
    <source>
        <dbReference type="ARBA" id="ARBA00000563"/>
    </source>
</evidence>
<evidence type="ECO:0000256" key="15">
    <source>
        <dbReference type="PIRSR" id="PIRSR000977-2"/>
    </source>
</evidence>
<dbReference type="AlphaFoldDB" id="A0AAW3ZPQ4"/>
<dbReference type="EC" id="3.1.11.1" evidence="2 13"/>
<comment type="cofactor">
    <cofactor evidence="15">
        <name>Mg(2+)</name>
        <dbReference type="ChEBI" id="CHEBI:18420"/>
    </cofactor>
    <text evidence="15">Binds 2 Mg(2+) ions per monomer.</text>
</comment>
<evidence type="ECO:0000256" key="2">
    <source>
        <dbReference type="ARBA" id="ARBA00012108"/>
    </source>
</evidence>
<evidence type="ECO:0000256" key="13">
    <source>
        <dbReference type="PIRNR" id="PIRNR000977"/>
    </source>
</evidence>
<dbReference type="NCBIfam" id="NF008746">
    <property type="entry name" value="PRK11779.1"/>
    <property type="match status" value="1"/>
</dbReference>
<dbReference type="Pfam" id="PF00929">
    <property type="entry name" value="RNase_T"/>
    <property type="match status" value="1"/>
</dbReference>
<name>A0AAW3ZPQ4_9GAMM</name>
<dbReference type="RefSeq" id="WP_192029722.1">
    <property type="nucleotide sequence ID" value="NZ_JACYTR010000020.1"/>
</dbReference>
<dbReference type="PROSITE" id="PS51785">
    <property type="entry name" value="EXOI_C"/>
    <property type="match status" value="1"/>
</dbReference>
<dbReference type="InterPro" id="IPR036397">
    <property type="entry name" value="RNaseH_sf"/>
</dbReference>
<dbReference type="InterPro" id="IPR013620">
    <property type="entry name" value="Exonuc_1_SH3"/>
</dbReference>